<proteinExistence type="predicted"/>
<keyword evidence="1" id="KW-1133">Transmembrane helix</keyword>
<feature type="transmembrane region" description="Helical" evidence="1">
    <location>
        <begin position="263"/>
        <end position="285"/>
    </location>
</feature>
<gene>
    <name evidence="2" type="ordered locus">CKR_3430</name>
</gene>
<evidence type="ECO:0008006" key="4">
    <source>
        <dbReference type="Google" id="ProtNLM"/>
    </source>
</evidence>
<protein>
    <recommendedName>
        <fullName evidence="4">Secretion protein F</fullName>
    </recommendedName>
</protein>
<dbReference type="HOGENOM" id="CLU_1018208_0_0_9"/>
<dbReference type="AlphaFoldDB" id="B9DXN8"/>
<accession>B9DXN8</accession>
<keyword evidence="1" id="KW-0812">Transmembrane</keyword>
<evidence type="ECO:0000256" key="1">
    <source>
        <dbReference type="SAM" id="Phobius"/>
    </source>
</evidence>
<keyword evidence="1" id="KW-0472">Membrane</keyword>
<feature type="transmembrane region" description="Helical" evidence="1">
    <location>
        <begin position="102"/>
        <end position="130"/>
    </location>
</feature>
<dbReference type="Proteomes" id="UP000007969">
    <property type="component" value="Chromosome"/>
</dbReference>
<evidence type="ECO:0000313" key="2">
    <source>
        <dbReference type="EMBL" id="BAH08481.1"/>
    </source>
</evidence>
<dbReference type="KEGG" id="ckr:CKR_3430"/>
<dbReference type="EMBL" id="AP009049">
    <property type="protein sequence ID" value="BAH08481.1"/>
    <property type="molecule type" value="Genomic_DNA"/>
</dbReference>
<sequence>MTRMGLLFLFGITLAAGLFFLLLDVLRLPYLSTAKAMLNTTRAEKKAARSLETYLMTWAVKLSKVIRMDEYRRHRLKNVLKATGMNMEPEVYQAYALVKSGVILLLTVPAGFVFPLLVPVVVFLAVMVYFKETKKADERLSAKRASVEKELPRFVANIEQELKASRDVLAIVENYKKNAGEAFAGELTMLAADMRSSSYEAALTRFEARLNSPMLSDVVRGLIGVLRGDDSTVYFQMLTHDFKQLELQRLKSEAQKIPPKIRVFSFLMLMCFLFTYLVIIAYEIIKSLGGMF</sequence>
<name>B9DXN8_CLOK1</name>
<organism evidence="2 3">
    <name type="scientific">Clostridium kluyveri (strain NBRC 12016)</name>
    <dbReference type="NCBI Taxonomy" id="583346"/>
    <lineage>
        <taxon>Bacteria</taxon>
        <taxon>Bacillati</taxon>
        <taxon>Bacillota</taxon>
        <taxon>Clostridia</taxon>
        <taxon>Eubacteriales</taxon>
        <taxon>Clostridiaceae</taxon>
        <taxon>Clostridium</taxon>
    </lineage>
</organism>
<reference evidence="3" key="1">
    <citation type="submission" date="2005-09" db="EMBL/GenBank/DDBJ databases">
        <title>Complete genome sequence of Clostridium kluyveri and comparative genomics of Clostridia species.</title>
        <authorList>
            <person name="Inui M."/>
            <person name="Nonaka H."/>
            <person name="Shinoda Y."/>
            <person name="Ikenaga Y."/>
            <person name="Abe M."/>
            <person name="Naito K."/>
            <person name="Vertes A.A."/>
            <person name="Yukawa H."/>
        </authorList>
    </citation>
    <scope>NUCLEOTIDE SEQUENCE [LARGE SCALE GENOMIC DNA]</scope>
    <source>
        <strain evidence="3">NBRC 12016</strain>
    </source>
</reference>
<evidence type="ECO:0000313" key="3">
    <source>
        <dbReference type="Proteomes" id="UP000007969"/>
    </source>
</evidence>